<dbReference type="SUPFAM" id="SSF57716">
    <property type="entry name" value="Glucocorticoid receptor-like (DNA-binding domain)"/>
    <property type="match status" value="1"/>
</dbReference>
<comment type="cofactor">
    <cofactor evidence="3">
        <name>Zn(2+)</name>
        <dbReference type="ChEBI" id="CHEBI:29105"/>
    </cofactor>
    <text evidence="3">Binds 1 zinc ion.</text>
</comment>
<keyword evidence="1 3" id="KW-0479">Metal-binding</keyword>
<dbReference type="AlphaFoldDB" id="A0A803GCY0"/>
<evidence type="ECO:0000313" key="4">
    <source>
        <dbReference type="EMBL" id="VFP88412.1"/>
    </source>
</evidence>
<dbReference type="Proteomes" id="UP000294289">
    <property type="component" value="Chromosome"/>
</dbReference>
<gene>
    <name evidence="3 4" type="primary">yacG</name>
    <name evidence="4" type="ORF">ERCIPICE3303_459</name>
</gene>
<feature type="binding site" evidence="3">
    <location>
        <position position="9"/>
    </location>
    <ligand>
        <name>Zn(2+)</name>
        <dbReference type="ChEBI" id="CHEBI:29105"/>
    </ligand>
</feature>
<evidence type="ECO:0000256" key="2">
    <source>
        <dbReference type="ARBA" id="ARBA00022833"/>
    </source>
</evidence>
<evidence type="ECO:0000256" key="1">
    <source>
        <dbReference type="ARBA" id="ARBA00022723"/>
    </source>
</evidence>
<dbReference type="PANTHER" id="PTHR36150">
    <property type="entry name" value="DNA GYRASE INHIBITOR YACG"/>
    <property type="match status" value="1"/>
</dbReference>
<dbReference type="InterPro" id="IPR013088">
    <property type="entry name" value="Znf_NHR/GATA"/>
</dbReference>
<reference evidence="4 5" key="1">
    <citation type="submission" date="2019-02" db="EMBL/GenBank/DDBJ databases">
        <authorList>
            <person name="Manzano-Marin A."/>
            <person name="Manzano-Marin A."/>
        </authorList>
    </citation>
    <scope>NUCLEOTIDE SEQUENCE [LARGE SCALE GENOMIC DNA]</scope>
    <source>
        <strain evidence="4 5">ErCipiceae</strain>
    </source>
</reference>
<dbReference type="RefSeq" id="WP_157991098.1">
    <property type="nucleotide sequence ID" value="NZ_LR217737.1"/>
</dbReference>
<evidence type="ECO:0000313" key="5">
    <source>
        <dbReference type="Proteomes" id="UP000294289"/>
    </source>
</evidence>
<comment type="subunit">
    <text evidence="3">Interacts with GyrB.</text>
</comment>
<dbReference type="GO" id="GO:0008657">
    <property type="term" value="F:DNA topoisomerase type II (double strand cut, ATP-hydrolyzing) inhibitor activity"/>
    <property type="evidence" value="ECO:0007669"/>
    <property type="project" value="UniProtKB-UniRule"/>
</dbReference>
<comment type="similarity">
    <text evidence="3">Belongs to the DNA gyrase inhibitor YacG family.</text>
</comment>
<organism evidence="4 5">
    <name type="scientific">Candidatus Erwinia haradaeae</name>
    <dbReference type="NCBI Taxonomy" id="1922217"/>
    <lineage>
        <taxon>Bacteria</taxon>
        <taxon>Pseudomonadati</taxon>
        <taxon>Pseudomonadota</taxon>
        <taxon>Gammaproteobacteria</taxon>
        <taxon>Enterobacterales</taxon>
        <taxon>Erwiniaceae</taxon>
        <taxon>Erwinia</taxon>
    </lineage>
</organism>
<dbReference type="OrthoDB" id="9809663at2"/>
<dbReference type="EMBL" id="LR217737">
    <property type="protein sequence ID" value="VFP88412.1"/>
    <property type="molecule type" value="Genomic_DNA"/>
</dbReference>
<dbReference type="GO" id="GO:0006355">
    <property type="term" value="P:regulation of DNA-templated transcription"/>
    <property type="evidence" value="ECO:0007669"/>
    <property type="project" value="InterPro"/>
</dbReference>
<dbReference type="Gene3D" id="3.30.50.10">
    <property type="entry name" value="Erythroid Transcription Factor GATA-1, subunit A"/>
    <property type="match status" value="1"/>
</dbReference>
<comment type="function">
    <text evidence="3">Inhibits all the catalytic activities of DNA gyrase by preventing its interaction with DNA. Acts by binding directly to the C-terminal domain of GyrB, which probably disrupts DNA binding by the gyrase.</text>
</comment>
<feature type="binding site" evidence="3">
    <location>
        <position position="12"/>
    </location>
    <ligand>
        <name>Zn(2+)</name>
        <dbReference type="ChEBI" id="CHEBI:29105"/>
    </ligand>
</feature>
<dbReference type="InterPro" id="IPR005584">
    <property type="entry name" value="DNA_gyrase_inhibitor_YacG"/>
</dbReference>
<evidence type="ECO:0000256" key="3">
    <source>
        <dbReference type="HAMAP-Rule" id="MF_00649"/>
    </source>
</evidence>
<protein>
    <recommendedName>
        <fullName evidence="3">DNA gyrase inhibitor YacG</fullName>
    </recommendedName>
</protein>
<proteinExistence type="inferred from homology"/>
<keyword evidence="2 3" id="KW-0862">Zinc</keyword>
<name>A0A803GCY0_9GAMM</name>
<accession>A0A803GCY0</accession>
<dbReference type="Pfam" id="PF03884">
    <property type="entry name" value="YacG"/>
    <property type="match status" value="1"/>
</dbReference>
<feature type="binding site" evidence="3">
    <location>
        <position position="32"/>
    </location>
    <ligand>
        <name>Zn(2+)</name>
        <dbReference type="ChEBI" id="CHEBI:29105"/>
    </ligand>
</feature>
<sequence length="52" mass="6170">MKSVDKVKCPSCGEDVMWNTLSVWRPFCSQHCKKIDLNEWMTEKKYIEKSDS</sequence>
<dbReference type="PANTHER" id="PTHR36150:SF1">
    <property type="entry name" value="DNA GYRASE INHIBITOR YACG"/>
    <property type="match status" value="1"/>
</dbReference>
<dbReference type="HAMAP" id="MF_00649">
    <property type="entry name" value="DNA_gyrase_inhibitor_YacG"/>
    <property type="match status" value="1"/>
</dbReference>
<feature type="binding site" evidence="3">
    <location>
        <position position="28"/>
    </location>
    <ligand>
        <name>Zn(2+)</name>
        <dbReference type="ChEBI" id="CHEBI:29105"/>
    </ligand>
</feature>
<dbReference type="GO" id="GO:0008270">
    <property type="term" value="F:zinc ion binding"/>
    <property type="evidence" value="ECO:0007669"/>
    <property type="project" value="UniProtKB-UniRule"/>
</dbReference>